<feature type="transmembrane region" description="Helical" evidence="7">
    <location>
        <begin position="301"/>
        <end position="318"/>
    </location>
</feature>
<keyword evidence="4 7" id="KW-0812">Transmembrane</keyword>
<proteinExistence type="predicted"/>
<feature type="transmembrane region" description="Helical" evidence="7">
    <location>
        <begin position="195"/>
        <end position="212"/>
    </location>
</feature>
<dbReference type="Gene3D" id="1.20.1720.10">
    <property type="entry name" value="Multidrug resistance protein D"/>
    <property type="match status" value="1"/>
</dbReference>
<gene>
    <name evidence="9" type="ORF">ACFSCY_20685</name>
</gene>
<dbReference type="Proteomes" id="UP001597145">
    <property type="component" value="Unassembled WGS sequence"/>
</dbReference>
<dbReference type="PROSITE" id="PS50850">
    <property type="entry name" value="MFS"/>
    <property type="match status" value="1"/>
</dbReference>
<evidence type="ECO:0000256" key="3">
    <source>
        <dbReference type="ARBA" id="ARBA00022475"/>
    </source>
</evidence>
<dbReference type="Pfam" id="PF07690">
    <property type="entry name" value="MFS_1"/>
    <property type="match status" value="1"/>
</dbReference>
<keyword evidence="10" id="KW-1185">Reference proteome</keyword>
<dbReference type="CDD" id="cd17321">
    <property type="entry name" value="MFS_MMR_MDR_like"/>
    <property type="match status" value="1"/>
</dbReference>
<evidence type="ECO:0000313" key="9">
    <source>
        <dbReference type="EMBL" id="MFD1531854.1"/>
    </source>
</evidence>
<reference evidence="10" key="1">
    <citation type="journal article" date="2019" name="Int. J. Syst. Evol. Microbiol.">
        <title>The Global Catalogue of Microorganisms (GCM) 10K type strain sequencing project: providing services to taxonomists for standard genome sequencing and annotation.</title>
        <authorList>
            <consortium name="The Broad Institute Genomics Platform"/>
            <consortium name="The Broad Institute Genome Sequencing Center for Infectious Disease"/>
            <person name="Wu L."/>
            <person name="Ma J."/>
        </authorList>
    </citation>
    <scope>NUCLEOTIDE SEQUENCE [LARGE SCALE GENOMIC DNA]</scope>
    <source>
        <strain evidence="10">JCM 12165</strain>
    </source>
</reference>
<organism evidence="9 10">
    <name type="scientific">Pseudonocardia aurantiaca</name>
    <dbReference type="NCBI Taxonomy" id="75290"/>
    <lineage>
        <taxon>Bacteria</taxon>
        <taxon>Bacillati</taxon>
        <taxon>Actinomycetota</taxon>
        <taxon>Actinomycetes</taxon>
        <taxon>Pseudonocardiales</taxon>
        <taxon>Pseudonocardiaceae</taxon>
        <taxon>Pseudonocardia</taxon>
    </lineage>
</organism>
<evidence type="ECO:0000313" key="10">
    <source>
        <dbReference type="Proteomes" id="UP001597145"/>
    </source>
</evidence>
<dbReference type="InterPro" id="IPR020846">
    <property type="entry name" value="MFS_dom"/>
</dbReference>
<feature type="transmembrane region" description="Helical" evidence="7">
    <location>
        <begin position="46"/>
        <end position="66"/>
    </location>
</feature>
<comment type="subcellular location">
    <subcellularLocation>
        <location evidence="1">Cell membrane</location>
        <topology evidence="1">Multi-pass membrane protein</topology>
    </subcellularLocation>
</comment>
<keyword evidence="6 7" id="KW-0472">Membrane</keyword>
<sequence length="468" mass="47285">MSRRAWASFAVTGGAAFMSALDNLVVATALPKIRANLGASLEGLEWTVNAYTLAFAVFLLTAAAVGDRVGRKPTFLAGIALFTAASAGAALAPSTEVLIAARAMQGLGAAVLLPLALTLLVGAVSEARRGMAIAGLSAVSGLGIALGPFVGGAVVQAGSWEWIFWLNVPIGLVLLPVAARVLAAGPPTTARLDGWGVVLVTLGLLGISYGLVRTGALGWANAEVVGPLAAGLLLLGGFVRWQYRATAPLVPPHLFTHRGFALAGVVALFAQGGMFGAVFLLTQFMQDVLNYAPLDAGLRTLPWTLAPVVVAPLAALLADRAGMRAAMALSAALQAAALGWFAVVVAPGVPYAVLVPPMLMAGTGMGLFFALTARQALDWVAPAEHGIASGINNALRQTGVVLGVAVLASVFAANRGYSGAAEFVAGLWAALWVGAAAVAVALVADLFVPPPVGPGRRAGPVVGSSMSV</sequence>
<dbReference type="PANTHER" id="PTHR42718:SF42">
    <property type="entry name" value="EXPORT PROTEIN"/>
    <property type="match status" value="1"/>
</dbReference>
<dbReference type="PRINTS" id="PR01036">
    <property type="entry name" value="TCRTETB"/>
</dbReference>
<name>A0ABW4FPH2_9PSEU</name>
<feature type="transmembrane region" description="Helical" evidence="7">
    <location>
        <begin position="425"/>
        <end position="448"/>
    </location>
</feature>
<feature type="transmembrane region" description="Helical" evidence="7">
    <location>
        <begin position="260"/>
        <end position="281"/>
    </location>
</feature>
<feature type="transmembrane region" description="Helical" evidence="7">
    <location>
        <begin position="73"/>
        <end position="92"/>
    </location>
</feature>
<keyword evidence="3" id="KW-1003">Cell membrane</keyword>
<dbReference type="RefSeq" id="WP_343974277.1">
    <property type="nucleotide sequence ID" value="NZ_BAAAJG010000007.1"/>
</dbReference>
<dbReference type="Gene3D" id="1.20.1250.20">
    <property type="entry name" value="MFS general substrate transporter like domains"/>
    <property type="match status" value="1"/>
</dbReference>
<keyword evidence="2" id="KW-0813">Transport</keyword>
<feature type="transmembrane region" description="Helical" evidence="7">
    <location>
        <begin position="104"/>
        <end position="124"/>
    </location>
</feature>
<evidence type="ECO:0000256" key="4">
    <source>
        <dbReference type="ARBA" id="ARBA00022692"/>
    </source>
</evidence>
<evidence type="ECO:0000256" key="1">
    <source>
        <dbReference type="ARBA" id="ARBA00004651"/>
    </source>
</evidence>
<evidence type="ECO:0000256" key="7">
    <source>
        <dbReference type="SAM" id="Phobius"/>
    </source>
</evidence>
<feature type="transmembrane region" description="Helical" evidence="7">
    <location>
        <begin position="162"/>
        <end position="183"/>
    </location>
</feature>
<dbReference type="PANTHER" id="PTHR42718">
    <property type="entry name" value="MAJOR FACILITATOR SUPERFAMILY MULTIDRUG TRANSPORTER MFSC"/>
    <property type="match status" value="1"/>
</dbReference>
<evidence type="ECO:0000256" key="6">
    <source>
        <dbReference type="ARBA" id="ARBA00023136"/>
    </source>
</evidence>
<accession>A0ABW4FPH2</accession>
<evidence type="ECO:0000256" key="2">
    <source>
        <dbReference type="ARBA" id="ARBA00022448"/>
    </source>
</evidence>
<dbReference type="InterPro" id="IPR004638">
    <property type="entry name" value="EmrB-like"/>
</dbReference>
<feature type="transmembrane region" description="Helical" evidence="7">
    <location>
        <begin position="394"/>
        <end position="413"/>
    </location>
</feature>
<keyword evidence="5 7" id="KW-1133">Transmembrane helix</keyword>
<feature type="transmembrane region" description="Helical" evidence="7">
    <location>
        <begin position="131"/>
        <end position="150"/>
    </location>
</feature>
<comment type="caution">
    <text evidence="9">The sequence shown here is derived from an EMBL/GenBank/DDBJ whole genome shotgun (WGS) entry which is preliminary data.</text>
</comment>
<evidence type="ECO:0000259" key="8">
    <source>
        <dbReference type="PROSITE" id="PS50850"/>
    </source>
</evidence>
<dbReference type="InterPro" id="IPR011701">
    <property type="entry name" value="MFS"/>
</dbReference>
<dbReference type="SUPFAM" id="SSF103473">
    <property type="entry name" value="MFS general substrate transporter"/>
    <property type="match status" value="1"/>
</dbReference>
<feature type="domain" description="Major facilitator superfamily (MFS) profile" evidence="8">
    <location>
        <begin position="8"/>
        <end position="453"/>
    </location>
</feature>
<dbReference type="EMBL" id="JBHUCP010000016">
    <property type="protein sequence ID" value="MFD1531854.1"/>
    <property type="molecule type" value="Genomic_DNA"/>
</dbReference>
<evidence type="ECO:0000256" key="5">
    <source>
        <dbReference type="ARBA" id="ARBA00022989"/>
    </source>
</evidence>
<protein>
    <submittedName>
        <fullName evidence="9">DHA2 family efflux MFS transporter permease subunit</fullName>
    </submittedName>
</protein>
<dbReference type="InterPro" id="IPR036259">
    <property type="entry name" value="MFS_trans_sf"/>
</dbReference>
<feature type="transmembrane region" description="Helical" evidence="7">
    <location>
        <begin position="218"/>
        <end position="239"/>
    </location>
</feature>
<dbReference type="NCBIfam" id="TIGR00711">
    <property type="entry name" value="efflux_EmrB"/>
    <property type="match status" value="1"/>
</dbReference>